<dbReference type="OrthoDB" id="9784042at2"/>
<dbReference type="InterPro" id="IPR018966">
    <property type="entry name" value="VTC_domain"/>
</dbReference>
<dbReference type="Proteomes" id="UP000215185">
    <property type="component" value="Chromosome 1"/>
</dbReference>
<organism evidence="2 3">
    <name type="scientific">Streptococcus merionis</name>
    <dbReference type="NCBI Taxonomy" id="400065"/>
    <lineage>
        <taxon>Bacteria</taxon>
        <taxon>Bacillati</taxon>
        <taxon>Bacillota</taxon>
        <taxon>Bacilli</taxon>
        <taxon>Lactobacillales</taxon>
        <taxon>Streptococcaceae</taxon>
        <taxon>Streptococcus</taxon>
    </lineage>
</organism>
<dbReference type="CDD" id="cd07750">
    <property type="entry name" value="PolyPPase_VTC_like"/>
    <property type="match status" value="1"/>
</dbReference>
<evidence type="ECO:0000313" key="2">
    <source>
        <dbReference type="EMBL" id="SNU86429.1"/>
    </source>
</evidence>
<dbReference type="AlphaFoldDB" id="A0A239SMB4"/>
<protein>
    <submittedName>
        <fullName evidence="2">VTC domain</fullName>
    </submittedName>
</protein>
<dbReference type="Pfam" id="PF09359">
    <property type="entry name" value="VTC"/>
    <property type="match status" value="1"/>
</dbReference>
<evidence type="ECO:0000259" key="1">
    <source>
        <dbReference type="Pfam" id="PF09359"/>
    </source>
</evidence>
<dbReference type="RefSeq" id="WP_018373128.1">
    <property type="nucleotide sequence ID" value="NZ_LT906439.1"/>
</dbReference>
<dbReference type="InterPro" id="IPR042267">
    <property type="entry name" value="VTC_sf"/>
</dbReference>
<dbReference type="Gene3D" id="3.20.100.30">
    <property type="entry name" value="VTC, catalytic tunnel domain"/>
    <property type="match status" value="1"/>
</dbReference>
<accession>A0A239SMB4</accession>
<name>A0A239SMB4_9STRE</name>
<dbReference type="EMBL" id="LT906439">
    <property type="protein sequence ID" value="SNU86429.1"/>
    <property type="molecule type" value="Genomic_DNA"/>
</dbReference>
<dbReference type="KEGG" id="smen:SAMEA4412692_0231"/>
<gene>
    <name evidence="2" type="ORF">SAMEA4412692_00231</name>
</gene>
<evidence type="ECO:0000313" key="3">
    <source>
        <dbReference type="Proteomes" id="UP000215185"/>
    </source>
</evidence>
<proteinExistence type="predicted"/>
<feature type="domain" description="VTC" evidence="1">
    <location>
        <begin position="7"/>
        <end position="225"/>
    </location>
</feature>
<sequence>MLQEVLRQEKKYIITIEDYYRLSRQFEQFLHQDSHSQEDGYWIRSLYFDSLEDVDWHEKEDGVALRRKLRLRTYKGSSSAKLEMKQKQGANQKKRSLTLSQSEAEALIAGQFGVLLQHPTPFAAECYARLSAHCYRPKTVIDYRRKAFMTKENNIRITFDHSISVTESCFDLFSPTLLQYPVLDAGLVIMEVKYNGFLLSYLKELINQADASELSASKYCLGRAISKHYHF</sequence>
<reference evidence="2 3" key="1">
    <citation type="submission" date="2017-06" db="EMBL/GenBank/DDBJ databases">
        <authorList>
            <consortium name="Pathogen Informatics"/>
        </authorList>
    </citation>
    <scope>NUCLEOTIDE SEQUENCE [LARGE SCALE GENOMIC DNA]</scope>
    <source>
        <strain evidence="2 3">NCTC13788</strain>
    </source>
</reference>
<dbReference type="eggNOG" id="COG5036">
    <property type="taxonomic scope" value="Bacteria"/>
</dbReference>
<keyword evidence="3" id="KW-1185">Reference proteome</keyword>
<dbReference type="STRING" id="1123308.GCA_000380085_00560"/>
<dbReference type="GO" id="GO:0006799">
    <property type="term" value="P:polyphosphate biosynthetic process"/>
    <property type="evidence" value="ECO:0007669"/>
    <property type="project" value="UniProtKB-ARBA"/>
</dbReference>